<accession>A0ABV8CQ43</accession>
<evidence type="ECO:0000313" key="12">
    <source>
        <dbReference type="Proteomes" id="UP001595692"/>
    </source>
</evidence>
<evidence type="ECO:0000259" key="9">
    <source>
        <dbReference type="PROSITE" id="PS50111"/>
    </source>
</evidence>
<feature type="transmembrane region" description="Helical" evidence="8">
    <location>
        <begin position="298"/>
        <end position="321"/>
    </location>
</feature>
<evidence type="ECO:0000256" key="2">
    <source>
        <dbReference type="ARBA" id="ARBA00022692"/>
    </source>
</evidence>
<dbReference type="InterPro" id="IPR013587">
    <property type="entry name" value="Nitrate/nitrite_sensing"/>
</dbReference>
<name>A0ABV8CQ43_9GAMM</name>
<evidence type="ECO:0000259" key="10">
    <source>
        <dbReference type="PROSITE" id="PS50885"/>
    </source>
</evidence>
<keyword evidence="5 7" id="KW-0807">Transducer</keyword>
<evidence type="ECO:0000256" key="4">
    <source>
        <dbReference type="ARBA" id="ARBA00023136"/>
    </source>
</evidence>
<comment type="similarity">
    <text evidence="6">Belongs to the methyl-accepting chemotaxis (MCP) protein family.</text>
</comment>
<evidence type="ECO:0000256" key="5">
    <source>
        <dbReference type="ARBA" id="ARBA00023224"/>
    </source>
</evidence>
<comment type="subcellular location">
    <subcellularLocation>
        <location evidence="1">Membrane</location>
        <topology evidence="1">Multi-pass membrane protein</topology>
    </subcellularLocation>
</comment>
<dbReference type="InterPro" id="IPR003660">
    <property type="entry name" value="HAMP_dom"/>
</dbReference>
<dbReference type="PANTHER" id="PTHR32089:SF119">
    <property type="entry name" value="METHYL-ACCEPTING CHEMOTAXIS PROTEIN CTPL"/>
    <property type="match status" value="1"/>
</dbReference>
<comment type="caution">
    <text evidence="11">The sequence shown here is derived from an EMBL/GenBank/DDBJ whole genome shotgun (WGS) entry which is preliminary data.</text>
</comment>
<keyword evidence="12" id="KW-1185">Reference proteome</keyword>
<keyword evidence="4 8" id="KW-0472">Membrane</keyword>
<feature type="domain" description="HAMP" evidence="10">
    <location>
        <begin position="323"/>
        <end position="376"/>
    </location>
</feature>
<evidence type="ECO:0000256" key="6">
    <source>
        <dbReference type="ARBA" id="ARBA00029447"/>
    </source>
</evidence>
<feature type="transmembrane region" description="Helical" evidence="8">
    <location>
        <begin position="12"/>
        <end position="34"/>
    </location>
</feature>
<evidence type="ECO:0000256" key="8">
    <source>
        <dbReference type="SAM" id="Phobius"/>
    </source>
</evidence>
<dbReference type="Pfam" id="PF00015">
    <property type="entry name" value="MCPsignal"/>
    <property type="match status" value="1"/>
</dbReference>
<dbReference type="InterPro" id="IPR004089">
    <property type="entry name" value="MCPsignal_dom"/>
</dbReference>
<dbReference type="PROSITE" id="PS50885">
    <property type="entry name" value="HAMP"/>
    <property type="match status" value="1"/>
</dbReference>
<dbReference type="SUPFAM" id="SSF58104">
    <property type="entry name" value="Methyl-accepting chemotaxis protein (MCP) signaling domain"/>
    <property type="match status" value="1"/>
</dbReference>
<dbReference type="PANTHER" id="PTHR32089">
    <property type="entry name" value="METHYL-ACCEPTING CHEMOTAXIS PROTEIN MCPB"/>
    <property type="match status" value="1"/>
</dbReference>
<protein>
    <submittedName>
        <fullName evidence="11">Methyl-accepting chemotaxis protein</fullName>
    </submittedName>
</protein>
<organism evidence="11 12">
    <name type="scientific">Pseudaeromonas sharmana</name>
    <dbReference type="NCBI Taxonomy" id="328412"/>
    <lineage>
        <taxon>Bacteria</taxon>
        <taxon>Pseudomonadati</taxon>
        <taxon>Pseudomonadota</taxon>
        <taxon>Gammaproteobacteria</taxon>
        <taxon>Aeromonadales</taxon>
        <taxon>Aeromonadaceae</taxon>
        <taxon>Pseudaeromonas</taxon>
    </lineage>
</organism>
<dbReference type="CDD" id="cd11386">
    <property type="entry name" value="MCP_signal"/>
    <property type="match status" value="1"/>
</dbReference>
<dbReference type="Gene3D" id="1.10.287.950">
    <property type="entry name" value="Methyl-accepting chemotaxis protein"/>
    <property type="match status" value="1"/>
</dbReference>
<evidence type="ECO:0000256" key="3">
    <source>
        <dbReference type="ARBA" id="ARBA00022989"/>
    </source>
</evidence>
<keyword evidence="3 8" id="KW-1133">Transmembrane helix</keyword>
<dbReference type="Proteomes" id="UP001595692">
    <property type="component" value="Unassembled WGS sequence"/>
</dbReference>
<dbReference type="PROSITE" id="PS50111">
    <property type="entry name" value="CHEMOTAXIS_TRANSDUC_2"/>
    <property type="match status" value="1"/>
</dbReference>
<dbReference type="Pfam" id="PF08376">
    <property type="entry name" value="NIT"/>
    <property type="match status" value="1"/>
</dbReference>
<gene>
    <name evidence="11" type="ORF">ACFOSS_12800</name>
</gene>
<sequence length="657" mass="72310">MDRILSGFRLTTLLVIISMCPILYALLVGSYLIAGRMQAVTQGEMTLTLVEQLTVLDQAMDANAVERGLSMGYLASRGSKFVDELRQARESSDEALRRLSAADLSGERTGVLVASFRARTSLRQQVDQLDKRGVFDGYSRINRDALNQVAELVYQLSPIEIRQQGIAIYRLLALKELAGQQRGLVNGLLAADKADGQEQAALLMYRQQERQLRDELLLQGLPPVKTALADWQQDSRWKQINDILQSVQQAGPGPFVIPERQGWFALASGRIADIQAVVSPLLQQMATHAQQVLHRDRWIVWVALFLAISSTLFLVAINVLVIRFTSRRVWRIERTLAGAAEQNDLSVRVEVMGRDELAHISHAVNGLLSAMGRLLVEIRGHAADASRIAKVVDDLSADGQSQARQTHQHTDQIAAAITQMAQSSLEVARHTRQAADNTVTVRELGAENRHNLIAANAAIRHLRDDVTATQDDVAVLASSSQQIGSILDTIRAISEQTNLLALNAAIEAARAGEQGRGFAVVADEVRLLASRSQGAVEEIQQMILRLQHNAAQAMERMQASSQTTAQTVKQVEQAEGAMSNLFTHLDDLTAIIGQIDEAVGEQTQVAQQINQQVEQVATLADGTRRVVEHCHQQTVELDQIANQIHEELARFRLTSSD</sequence>
<dbReference type="EMBL" id="JBHSAF010000014">
    <property type="protein sequence ID" value="MFC3914341.1"/>
    <property type="molecule type" value="Genomic_DNA"/>
</dbReference>
<evidence type="ECO:0000313" key="11">
    <source>
        <dbReference type="EMBL" id="MFC3914341.1"/>
    </source>
</evidence>
<proteinExistence type="inferred from homology"/>
<keyword evidence="2 8" id="KW-0812">Transmembrane</keyword>
<dbReference type="SMART" id="SM00283">
    <property type="entry name" value="MA"/>
    <property type="match status" value="1"/>
</dbReference>
<reference evidence="12" key="1">
    <citation type="journal article" date="2019" name="Int. J. Syst. Evol. Microbiol.">
        <title>The Global Catalogue of Microorganisms (GCM) 10K type strain sequencing project: providing services to taxonomists for standard genome sequencing and annotation.</title>
        <authorList>
            <consortium name="The Broad Institute Genomics Platform"/>
            <consortium name="The Broad Institute Genome Sequencing Center for Infectious Disease"/>
            <person name="Wu L."/>
            <person name="Ma J."/>
        </authorList>
    </citation>
    <scope>NUCLEOTIDE SEQUENCE [LARGE SCALE GENOMIC DNA]</scope>
    <source>
        <strain evidence="12">CCUG 54939</strain>
    </source>
</reference>
<evidence type="ECO:0000256" key="1">
    <source>
        <dbReference type="ARBA" id="ARBA00004141"/>
    </source>
</evidence>
<evidence type="ECO:0000256" key="7">
    <source>
        <dbReference type="PROSITE-ProRule" id="PRU00284"/>
    </source>
</evidence>
<dbReference type="RefSeq" id="WP_377153109.1">
    <property type="nucleotide sequence ID" value="NZ_JBHSAF010000014.1"/>
</dbReference>
<feature type="domain" description="Methyl-accepting transducer" evidence="9">
    <location>
        <begin position="381"/>
        <end position="617"/>
    </location>
</feature>
<dbReference type="CDD" id="cd06225">
    <property type="entry name" value="HAMP"/>
    <property type="match status" value="1"/>
</dbReference>